<feature type="compositionally biased region" description="Basic residues" evidence="3">
    <location>
        <begin position="372"/>
        <end position="382"/>
    </location>
</feature>
<dbReference type="InterPro" id="IPR035979">
    <property type="entry name" value="RBD_domain_sf"/>
</dbReference>
<feature type="region of interest" description="Disordered" evidence="3">
    <location>
        <begin position="348"/>
        <end position="382"/>
    </location>
</feature>
<dbReference type="PROSITE" id="PS50102">
    <property type="entry name" value="RRM"/>
    <property type="match status" value="1"/>
</dbReference>
<dbReference type="Gene3D" id="3.30.70.330">
    <property type="match status" value="1"/>
</dbReference>
<dbReference type="Proteomes" id="UP001465755">
    <property type="component" value="Unassembled WGS sequence"/>
</dbReference>
<sequence length="382" mass="40376">MADLEAEMARFEAEVSASNNNFSRPPSSTPGPPPPPPPPRAIQPLGASPGPSGPPGPSNWSPSPGPSPRPPGQQMSAPGPPPPQAPQFMPPPSQAQHSARPFRQAPGPPPSFAPQYPPAYQPPPQQGPPAYPPAAPSYMPQQYGAGPPQYNGGYLQPAAYDPTAPDHDSGYEQQAAGPGQAQTVYAAPAFTPTAVAAGGAAFAQKLAMANLAQHLAGSDPVKQEAAMASVQEAIDSQGKKASGKKEKKPAMKRGAAGEKWWDSSMLEWDENDFRIFVGDMGNEVNDDVLTKAFAKYSSVLKCRIVRDKRSNKSKGYGFVSFQDAVEGAKALREMDGKYIGNRPCKLRKSTWQERSADTAGGGKRKADGGHVPKAKRPGVFHK</sequence>
<dbReference type="InterPro" id="IPR012677">
    <property type="entry name" value="Nucleotide-bd_a/b_plait_sf"/>
</dbReference>
<evidence type="ECO:0000256" key="2">
    <source>
        <dbReference type="PROSITE-ProRule" id="PRU00176"/>
    </source>
</evidence>
<dbReference type="AlphaFoldDB" id="A0AAW1NV83"/>
<accession>A0AAW1NV83</accession>
<dbReference type="GO" id="GO:0003729">
    <property type="term" value="F:mRNA binding"/>
    <property type="evidence" value="ECO:0007669"/>
    <property type="project" value="InterPro"/>
</dbReference>
<proteinExistence type="predicted"/>
<dbReference type="SUPFAM" id="SSF54928">
    <property type="entry name" value="RNA-binding domain, RBD"/>
    <property type="match status" value="1"/>
</dbReference>
<feature type="region of interest" description="Disordered" evidence="3">
    <location>
        <begin position="234"/>
        <end position="256"/>
    </location>
</feature>
<evidence type="ECO:0000313" key="6">
    <source>
        <dbReference type="Proteomes" id="UP001465755"/>
    </source>
</evidence>
<evidence type="ECO:0000313" key="5">
    <source>
        <dbReference type="EMBL" id="KAK9795883.1"/>
    </source>
</evidence>
<dbReference type="Pfam" id="PF00076">
    <property type="entry name" value="RRM_1"/>
    <property type="match status" value="1"/>
</dbReference>
<dbReference type="InterPro" id="IPR034215">
    <property type="entry name" value="RBM42_RRM"/>
</dbReference>
<feature type="compositionally biased region" description="Pro residues" evidence="3">
    <location>
        <begin position="27"/>
        <end position="41"/>
    </location>
</feature>
<feature type="compositionally biased region" description="Pro residues" evidence="3">
    <location>
        <begin position="106"/>
        <end position="135"/>
    </location>
</feature>
<name>A0AAW1NV83_9CHLO</name>
<dbReference type="InterPro" id="IPR000504">
    <property type="entry name" value="RRM_dom"/>
</dbReference>
<keyword evidence="1 2" id="KW-0694">RNA-binding</keyword>
<comment type="caution">
    <text evidence="5">The sequence shown here is derived from an EMBL/GenBank/DDBJ whole genome shotgun (WGS) entry which is preliminary data.</text>
</comment>
<evidence type="ECO:0000256" key="3">
    <source>
        <dbReference type="SAM" id="MobiDB-lite"/>
    </source>
</evidence>
<dbReference type="PANTHER" id="PTHR47640">
    <property type="entry name" value="TRNA SELENOCYSTEINE 1-ASSOCIATED PROTEIN 1-RELATED-RELATED"/>
    <property type="match status" value="1"/>
</dbReference>
<dbReference type="InterPro" id="IPR050825">
    <property type="entry name" value="RBM42_RBP45_47-like"/>
</dbReference>
<dbReference type="CDD" id="cd12383">
    <property type="entry name" value="RRM_RBM42"/>
    <property type="match status" value="1"/>
</dbReference>
<dbReference type="SMART" id="SM00360">
    <property type="entry name" value="RRM"/>
    <property type="match status" value="1"/>
</dbReference>
<feature type="domain" description="RRM" evidence="4">
    <location>
        <begin position="273"/>
        <end position="351"/>
    </location>
</feature>
<dbReference type="EMBL" id="JALJOQ010000123">
    <property type="protein sequence ID" value="KAK9795883.1"/>
    <property type="molecule type" value="Genomic_DNA"/>
</dbReference>
<keyword evidence="6" id="KW-1185">Reference proteome</keyword>
<reference evidence="5 6" key="1">
    <citation type="journal article" date="2024" name="Nat. Commun.">
        <title>Phylogenomics reveals the evolutionary origins of lichenization in chlorophyte algae.</title>
        <authorList>
            <person name="Puginier C."/>
            <person name="Libourel C."/>
            <person name="Otte J."/>
            <person name="Skaloud P."/>
            <person name="Haon M."/>
            <person name="Grisel S."/>
            <person name="Petersen M."/>
            <person name="Berrin J.G."/>
            <person name="Delaux P.M."/>
            <person name="Dal Grande F."/>
            <person name="Keller J."/>
        </authorList>
    </citation>
    <scope>NUCLEOTIDE SEQUENCE [LARGE SCALE GENOMIC DNA]</scope>
    <source>
        <strain evidence="5 6">SAG 2036</strain>
    </source>
</reference>
<protein>
    <recommendedName>
        <fullName evidence="4">RRM domain-containing protein</fullName>
    </recommendedName>
</protein>
<feature type="compositionally biased region" description="Pro residues" evidence="3">
    <location>
        <begin position="78"/>
        <end position="93"/>
    </location>
</feature>
<dbReference type="PANTHER" id="PTHR47640:SF11">
    <property type="entry name" value="RNA-BINDING PROTEIN 42"/>
    <property type="match status" value="1"/>
</dbReference>
<gene>
    <name evidence="5" type="ORF">WJX73_006676</name>
</gene>
<feature type="compositionally biased region" description="Basic residues" evidence="3">
    <location>
        <begin position="241"/>
        <end position="251"/>
    </location>
</feature>
<organism evidence="5 6">
    <name type="scientific">Symbiochloris irregularis</name>
    <dbReference type="NCBI Taxonomy" id="706552"/>
    <lineage>
        <taxon>Eukaryota</taxon>
        <taxon>Viridiplantae</taxon>
        <taxon>Chlorophyta</taxon>
        <taxon>core chlorophytes</taxon>
        <taxon>Trebouxiophyceae</taxon>
        <taxon>Trebouxiales</taxon>
        <taxon>Trebouxiaceae</taxon>
        <taxon>Symbiochloris</taxon>
    </lineage>
</organism>
<evidence type="ECO:0000256" key="1">
    <source>
        <dbReference type="ARBA" id="ARBA00022884"/>
    </source>
</evidence>
<feature type="compositionally biased region" description="Pro residues" evidence="3">
    <location>
        <begin position="51"/>
        <end position="71"/>
    </location>
</feature>
<evidence type="ECO:0000259" key="4">
    <source>
        <dbReference type="PROSITE" id="PS50102"/>
    </source>
</evidence>
<feature type="region of interest" description="Disordered" evidence="3">
    <location>
        <begin position="1"/>
        <end position="180"/>
    </location>
</feature>